<organism evidence="2 3">
    <name type="scientific">Litorimonas cladophorae</name>
    <dbReference type="NCBI Taxonomy" id="1220491"/>
    <lineage>
        <taxon>Bacteria</taxon>
        <taxon>Pseudomonadati</taxon>
        <taxon>Pseudomonadota</taxon>
        <taxon>Alphaproteobacteria</taxon>
        <taxon>Maricaulales</taxon>
        <taxon>Robiginitomaculaceae</taxon>
    </lineage>
</organism>
<feature type="transmembrane region" description="Helical" evidence="1">
    <location>
        <begin position="6"/>
        <end position="25"/>
    </location>
</feature>
<sequence>MSLETLFSLINLSVIPAWALLIFAPRWSLTKALVHSMLYPLGLGLLYTVGLFMSVFGGMGGEGAGFGSIAAVRALFSADIGIVVGWAHYLLFDLFVGAWEARDAQRRGFSHWLLIPCLLLTFMAGPFGLLLYVALRVMTKKGGWGLEETDA</sequence>
<name>A0A918KMD2_9PROT</name>
<dbReference type="InterPro" id="IPR025461">
    <property type="entry name" value="ABA4-like"/>
</dbReference>
<dbReference type="Proteomes" id="UP000600865">
    <property type="component" value="Unassembled WGS sequence"/>
</dbReference>
<feature type="transmembrane region" description="Helical" evidence="1">
    <location>
        <begin position="37"/>
        <end position="59"/>
    </location>
</feature>
<keyword evidence="1" id="KW-1133">Transmembrane helix</keyword>
<dbReference type="PANTHER" id="PTHR34543">
    <property type="entry name" value="PROTEIN ABA DEFICIENT 4, CHLOROPLASTIC"/>
    <property type="match status" value="1"/>
</dbReference>
<dbReference type="Pfam" id="PF14108">
    <property type="entry name" value="ABA4-like"/>
    <property type="match status" value="1"/>
</dbReference>
<comment type="caution">
    <text evidence="2">The sequence shown here is derived from an EMBL/GenBank/DDBJ whole genome shotgun (WGS) entry which is preliminary data.</text>
</comment>
<reference evidence="2 3" key="1">
    <citation type="journal article" date="2014" name="Int. J. Syst. Evol. Microbiol.">
        <title>Complete genome sequence of Corynebacterium casei LMG S-19264T (=DSM 44701T), isolated from a smear-ripened cheese.</title>
        <authorList>
            <consortium name="US DOE Joint Genome Institute (JGI-PGF)"/>
            <person name="Walter F."/>
            <person name="Albersmeier A."/>
            <person name="Kalinowski J."/>
            <person name="Ruckert C."/>
        </authorList>
    </citation>
    <scope>NUCLEOTIDE SEQUENCE [LARGE SCALE GENOMIC DNA]</scope>
    <source>
        <strain evidence="2 3">KCTC 23968</strain>
    </source>
</reference>
<proteinExistence type="predicted"/>
<evidence type="ECO:0008006" key="4">
    <source>
        <dbReference type="Google" id="ProtNLM"/>
    </source>
</evidence>
<protein>
    <recommendedName>
        <fullName evidence="4">DUF4281 domain-containing protein</fullName>
    </recommendedName>
</protein>
<accession>A0A918KMD2</accession>
<dbReference type="EMBL" id="BMYV01000002">
    <property type="protein sequence ID" value="GGX67928.1"/>
    <property type="molecule type" value="Genomic_DNA"/>
</dbReference>
<evidence type="ECO:0000256" key="1">
    <source>
        <dbReference type="SAM" id="Phobius"/>
    </source>
</evidence>
<keyword evidence="1" id="KW-0472">Membrane</keyword>
<feature type="transmembrane region" description="Helical" evidence="1">
    <location>
        <begin position="71"/>
        <end position="92"/>
    </location>
</feature>
<gene>
    <name evidence="2" type="ORF">GCM10011309_17030</name>
</gene>
<dbReference type="PANTHER" id="PTHR34543:SF1">
    <property type="entry name" value="PROTEIN ABA DEFICIENT 4, CHLOROPLASTIC"/>
    <property type="match status" value="1"/>
</dbReference>
<evidence type="ECO:0000313" key="3">
    <source>
        <dbReference type="Proteomes" id="UP000600865"/>
    </source>
</evidence>
<dbReference type="RefSeq" id="WP_189584358.1">
    <property type="nucleotide sequence ID" value="NZ_BMYV01000002.1"/>
</dbReference>
<feature type="transmembrane region" description="Helical" evidence="1">
    <location>
        <begin position="113"/>
        <end position="135"/>
    </location>
</feature>
<keyword evidence="3" id="KW-1185">Reference proteome</keyword>
<dbReference type="AlphaFoldDB" id="A0A918KMD2"/>
<evidence type="ECO:0000313" key="2">
    <source>
        <dbReference type="EMBL" id="GGX67928.1"/>
    </source>
</evidence>
<keyword evidence="1" id="KW-0812">Transmembrane</keyword>